<organism evidence="1 2">
    <name type="scientific">Rhipicephalus sanguineus</name>
    <name type="common">Brown dog tick</name>
    <name type="synonym">Ixodes sanguineus</name>
    <dbReference type="NCBI Taxonomy" id="34632"/>
    <lineage>
        <taxon>Eukaryota</taxon>
        <taxon>Metazoa</taxon>
        <taxon>Ecdysozoa</taxon>
        <taxon>Arthropoda</taxon>
        <taxon>Chelicerata</taxon>
        <taxon>Arachnida</taxon>
        <taxon>Acari</taxon>
        <taxon>Parasitiformes</taxon>
        <taxon>Ixodida</taxon>
        <taxon>Ixodoidea</taxon>
        <taxon>Ixodidae</taxon>
        <taxon>Rhipicephalinae</taxon>
        <taxon>Rhipicephalus</taxon>
        <taxon>Rhipicephalus</taxon>
    </lineage>
</organism>
<comment type="caution">
    <text evidence="1">The sequence shown here is derived from an EMBL/GenBank/DDBJ whole genome shotgun (WGS) entry which is preliminary data.</text>
</comment>
<dbReference type="AlphaFoldDB" id="A0A9D4YQ07"/>
<dbReference type="VEuPathDB" id="VectorBase:RSAN_033783"/>
<dbReference type="EMBL" id="JABSTV010001245">
    <property type="protein sequence ID" value="KAH7983787.1"/>
    <property type="molecule type" value="Genomic_DNA"/>
</dbReference>
<evidence type="ECO:0000313" key="2">
    <source>
        <dbReference type="Proteomes" id="UP000821837"/>
    </source>
</evidence>
<name>A0A9D4YQ07_RHISA</name>
<reference evidence="1" key="1">
    <citation type="journal article" date="2020" name="Cell">
        <title>Large-Scale Comparative Analyses of Tick Genomes Elucidate Their Genetic Diversity and Vector Capacities.</title>
        <authorList>
            <consortium name="Tick Genome and Microbiome Consortium (TIGMIC)"/>
            <person name="Jia N."/>
            <person name="Wang J."/>
            <person name="Shi W."/>
            <person name="Du L."/>
            <person name="Sun Y."/>
            <person name="Zhan W."/>
            <person name="Jiang J.F."/>
            <person name="Wang Q."/>
            <person name="Zhang B."/>
            <person name="Ji P."/>
            <person name="Bell-Sakyi L."/>
            <person name="Cui X.M."/>
            <person name="Yuan T.T."/>
            <person name="Jiang B.G."/>
            <person name="Yang W.F."/>
            <person name="Lam T.T."/>
            <person name="Chang Q.C."/>
            <person name="Ding S.J."/>
            <person name="Wang X.J."/>
            <person name="Zhu J.G."/>
            <person name="Ruan X.D."/>
            <person name="Zhao L."/>
            <person name="Wei J.T."/>
            <person name="Ye R.Z."/>
            <person name="Que T.C."/>
            <person name="Du C.H."/>
            <person name="Zhou Y.H."/>
            <person name="Cheng J.X."/>
            <person name="Dai P.F."/>
            <person name="Guo W.B."/>
            <person name="Han X.H."/>
            <person name="Huang E.J."/>
            <person name="Li L.F."/>
            <person name="Wei W."/>
            <person name="Gao Y.C."/>
            <person name="Liu J.Z."/>
            <person name="Shao H.Z."/>
            <person name="Wang X."/>
            <person name="Wang C.C."/>
            <person name="Yang T.C."/>
            <person name="Huo Q.B."/>
            <person name="Li W."/>
            <person name="Chen H.Y."/>
            <person name="Chen S.E."/>
            <person name="Zhou L.G."/>
            <person name="Ni X.B."/>
            <person name="Tian J.H."/>
            <person name="Sheng Y."/>
            <person name="Liu T."/>
            <person name="Pan Y.S."/>
            <person name="Xia L.Y."/>
            <person name="Li J."/>
            <person name="Zhao F."/>
            <person name="Cao W.C."/>
        </authorList>
    </citation>
    <scope>NUCLEOTIDE SEQUENCE</scope>
    <source>
        <strain evidence="1">Rsan-2018</strain>
    </source>
</reference>
<sequence>MKAEYAKPAANFCVHLITKDRRNVYFNTILDVCRFWFAERQRLLPRWPPATSGQAEQQTWTPQYHWTAYVAFIASLVAAMNRKARNSAAPTVPAWYASHFAEIVCECCSIMVQSAAHDVATEMLCLRYVLSSAGSIVARSSPWCMAALAQCIRKALQNPELGEYAHRIFRDIPELRALGGEYMVL</sequence>
<gene>
    <name evidence="1" type="ORF">HPB52_014356</name>
</gene>
<keyword evidence="2" id="KW-1185">Reference proteome</keyword>
<dbReference type="Gene3D" id="1.25.40.180">
    <property type="match status" value="1"/>
</dbReference>
<accession>A0A9D4YQ07</accession>
<protein>
    <submittedName>
        <fullName evidence="1">Uncharacterized protein</fullName>
    </submittedName>
</protein>
<dbReference type="Proteomes" id="UP000821837">
    <property type="component" value="Chromosome 1"/>
</dbReference>
<evidence type="ECO:0000313" key="1">
    <source>
        <dbReference type="EMBL" id="KAH7983787.1"/>
    </source>
</evidence>
<reference evidence="1" key="2">
    <citation type="submission" date="2021-09" db="EMBL/GenBank/DDBJ databases">
        <authorList>
            <person name="Jia N."/>
            <person name="Wang J."/>
            <person name="Shi W."/>
            <person name="Du L."/>
            <person name="Sun Y."/>
            <person name="Zhan W."/>
            <person name="Jiang J."/>
            <person name="Wang Q."/>
            <person name="Zhang B."/>
            <person name="Ji P."/>
            <person name="Sakyi L.B."/>
            <person name="Cui X."/>
            <person name="Yuan T."/>
            <person name="Jiang B."/>
            <person name="Yang W."/>
            <person name="Lam T.T.-Y."/>
            <person name="Chang Q."/>
            <person name="Ding S."/>
            <person name="Wang X."/>
            <person name="Zhu J."/>
            <person name="Ruan X."/>
            <person name="Zhao L."/>
            <person name="Wei J."/>
            <person name="Que T."/>
            <person name="Du C."/>
            <person name="Cheng J."/>
            <person name="Dai P."/>
            <person name="Han X."/>
            <person name="Huang E."/>
            <person name="Gao Y."/>
            <person name="Liu J."/>
            <person name="Shao H."/>
            <person name="Ye R."/>
            <person name="Li L."/>
            <person name="Wei W."/>
            <person name="Wang X."/>
            <person name="Wang C."/>
            <person name="Huo Q."/>
            <person name="Li W."/>
            <person name="Guo W."/>
            <person name="Chen H."/>
            <person name="Chen S."/>
            <person name="Zhou L."/>
            <person name="Zhou L."/>
            <person name="Ni X."/>
            <person name="Tian J."/>
            <person name="Zhou Y."/>
            <person name="Sheng Y."/>
            <person name="Liu T."/>
            <person name="Pan Y."/>
            <person name="Xia L."/>
            <person name="Li J."/>
            <person name="Zhao F."/>
            <person name="Cao W."/>
        </authorList>
    </citation>
    <scope>NUCLEOTIDE SEQUENCE</scope>
    <source>
        <strain evidence="1">Rsan-2018</strain>
        <tissue evidence="1">Larvae</tissue>
    </source>
</reference>
<proteinExistence type="predicted"/>